<dbReference type="SMART" id="SM01270">
    <property type="entry name" value="Longin"/>
    <property type="match status" value="1"/>
</dbReference>
<dbReference type="PANTHER" id="PTHR45806">
    <property type="entry name" value="SYNAPTOBREVIN HOMOLOG YKT6"/>
    <property type="match status" value="1"/>
</dbReference>
<keyword evidence="12" id="KW-1185">Reference proteome</keyword>
<dbReference type="InterPro" id="IPR011012">
    <property type="entry name" value="Longin-like_dom_sf"/>
</dbReference>
<evidence type="ECO:0000256" key="5">
    <source>
        <dbReference type="ARBA" id="ARBA00023288"/>
    </source>
</evidence>
<sequence>MKLFYIGILRNQDKPAVELVSEKDLSAYSRFVRPRYTELVTVFSKAVAERISPGQRLDVEESYYMFHVLGRSEGVCGIIISDHDYPSLVAHQLLSKVVDEFLSKHPKSTWDSGEPALAFPELKGYLSEYQDPQKADSILKIQNELDERMTVLHKTIESVLEGDEKLSDLIAKTDGLSARSKRFYKEAEDQTSRCMLM</sequence>
<proteinExistence type="inferred from homology"/>
<dbReference type="PANTHER" id="PTHR45806:SF1">
    <property type="entry name" value="SYNAPTOBREVIN HOMOLOG YKT6"/>
    <property type="match status" value="1"/>
</dbReference>
<dbReference type="AlphaFoldDB" id="A0A9P8W3I6"/>
<dbReference type="InterPro" id="IPR010908">
    <property type="entry name" value="Longin_dom"/>
</dbReference>
<dbReference type="EMBL" id="JAGPYM010000015">
    <property type="protein sequence ID" value="KAH6886816.1"/>
    <property type="molecule type" value="Genomic_DNA"/>
</dbReference>
<keyword evidence="3" id="KW-0472">Membrane</keyword>
<dbReference type="InterPro" id="IPR042855">
    <property type="entry name" value="V_SNARE_CC"/>
</dbReference>
<dbReference type="Gene3D" id="3.30.450.50">
    <property type="entry name" value="Longin domain"/>
    <property type="match status" value="1"/>
</dbReference>
<gene>
    <name evidence="11" type="ORF">B0T10DRAFT_442926</name>
</gene>
<dbReference type="Proteomes" id="UP000777438">
    <property type="component" value="Unassembled WGS sequence"/>
</dbReference>
<accession>A0A9P8W3I6</accession>
<dbReference type="CDD" id="cd14824">
    <property type="entry name" value="Longin"/>
    <property type="match status" value="1"/>
</dbReference>
<evidence type="ECO:0000259" key="10">
    <source>
        <dbReference type="PROSITE" id="PS50892"/>
    </source>
</evidence>
<evidence type="ECO:0000256" key="8">
    <source>
        <dbReference type="PROSITE-ProRule" id="PRU00290"/>
    </source>
</evidence>
<dbReference type="SUPFAM" id="SSF64356">
    <property type="entry name" value="SNARE-like"/>
    <property type="match status" value="1"/>
</dbReference>
<evidence type="ECO:0000256" key="3">
    <source>
        <dbReference type="ARBA" id="ARBA00023136"/>
    </source>
</evidence>
<evidence type="ECO:0000313" key="11">
    <source>
        <dbReference type="EMBL" id="KAH6886816.1"/>
    </source>
</evidence>
<evidence type="ECO:0000256" key="6">
    <source>
        <dbReference type="ARBA" id="ARBA00023289"/>
    </source>
</evidence>
<evidence type="ECO:0000313" key="12">
    <source>
        <dbReference type="Proteomes" id="UP000777438"/>
    </source>
</evidence>
<keyword evidence="4" id="KW-0564">Palmitate</keyword>
<comment type="subcellular location">
    <subcellularLocation>
        <location evidence="7">Endomembrane system</location>
        <topology evidence="7">Lipid-anchor</topology>
        <orientation evidence="7">Cytoplasmic side</orientation>
    </subcellularLocation>
</comment>
<reference evidence="11 12" key="1">
    <citation type="journal article" date="2021" name="Nat. Commun.">
        <title>Genetic determinants of endophytism in the Arabidopsis root mycobiome.</title>
        <authorList>
            <person name="Mesny F."/>
            <person name="Miyauchi S."/>
            <person name="Thiergart T."/>
            <person name="Pickel B."/>
            <person name="Atanasova L."/>
            <person name="Karlsson M."/>
            <person name="Huettel B."/>
            <person name="Barry K.W."/>
            <person name="Haridas S."/>
            <person name="Chen C."/>
            <person name="Bauer D."/>
            <person name="Andreopoulos W."/>
            <person name="Pangilinan J."/>
            <person name="LaButti K."/>
            <person name="Riley R."/>
            <person name="Lipzen A."/>
            <person name="Clum A."/>
            <person name="Drula E."/>
            <person name="Henrissat B."/>
            <person name="Kohler A."/>
            <person name="Grigoriev I.V."/>
            <person name="Martin F.M."/>
            <person name="Hacquard S."/>
        </authorList>
    </citation>
    <scope>NUCLEOTIDE SEQUENCE [LARGE SCALE GENOMIC DNA]</scope>
    <source>
        <strain evidence="11 12">MPI-CAGE-CH-0241</strain>
    </source>
</reference>
<feature type="domain" description="Longin" evidence="9">
    <location>
        <begin position="7"/>
        <end position="126"/>
    </location>
</feature>
<dbReference type="Gene3D" id="1.20.5.110">
    <property type="match status" value="1"/>
</dbReference>
<feature type="domain" description="V-SNARE coiled-coil homology" evidence="10">
    <location>
        <begin position="137"/>
        <end position="197"/>
    </location>
</feature>
<evidence type="ECO:0000256" key="1">
    <source>
        <dbReference type="ARBA" id="ARBA00008025"/>
    </source>
</evidence>
<keyword evidence="2" id="KW-0488">Methylation</keyword>
<evidence type="ECO:0000256" key="2">
    <source>
        <dbReference type="ARBA" id="ARBA00022481"/>
    </source>
</evidence>
<dbReference type="PROSITE" id="PS50859">
    <property type="entry name" value="LONGIN"/>
    <property type="match status" value="1"/>
</dbReference>
<dbReference type="PROSITE" id="PS50892">
    <property type="entry name" value="V_SNARE"/>
    <property type="match status" value="1"/>
</dbReference>
<evidence type="ECO:0000256" key="4">
    <source>
        <dbReference type="ARBA" id="ARBA00023139"/>
    </source>
</evidence>
<comment type="caution">
    <text evidence="11">The sequence shown here is derived from an EMBL/GenBank/DDBJ whole genome shotgun (WGS) entry which is preliminary data.</text>
</comment>
<protein>
    <submittedName>
        <fullName evidence="11">Synaptobrevin</fullName>
    </submittedName>
</protein>
<organism evidence="11 12">
    <name type="scientific">Thelonectria olida</name>
    <dbReference type="NCBI Taxonomy" id="1576542"/>
    <lineage>
        <taxon>Eukaryota</taxon>
        <taxon>Fungi</taxon>
        <taxon>Dikarya</taxon>
        <taxon>Ascomycota</taxon>
        <taxon>Pezizomycotina</taxon>
        <taxon>Sordariomycetes</taxon>
        <taxon>Hypocreomycetidae</taxon>
        <taxon>Hypocreales</taxon>
        <taxon>Nectriaceae</taxon>
        <taxon>Thelonectria</taxon>
    </lineage>
</organism>
<dbReference type="GO" id="GO:0005794">
    <property type="term" value="C:Golgi apparatus"/>
    <property type="evidence" value="ECO:0007669"/>
    <property type="project" value="TreeGrafter"/>
</dbReference>
<dbReference type="SUPFAM" id="SSF58038">
    <property type="entry name" value="SNARE fusion complex"/>
    <property type="match status" value="1"/>
</dbReference>
<evidence type="ECO:0000259" key="9">
    <source>
        <dbReference type="PROSITE" id="PS50859"/>
    </source>
</evidence>
<name>A0A9P8W3I6_9HYPO</name>
<dbReference type="Pfam" id="PF00957">
    <property type="entry name" value="Synaptobrevin"/>
    <property type="match status" value="1"/>
</dbReference>
<dbReference type="GO" id="GO:0005484">
    <property type="term" value="F:SNAP receptor activity"/>
    <property type="evidence" value="ECO:0007669"/>
    <property type="project" value="TreeGrafter"/>
</dbReference>
<evidence type="ECO:0000256" key="7">
    <source>
        <dbReference type="ARBA" id="ARBA00046278"/>
    </source>
</evidence>
<dbReference type="GO" id="GO:0006888">
    <property type="term" value="P:endoplasmic reticulum to Golgi vesicle-mediated transport"/>
    <property type="evidence" value="ECO:0007669"/>
    <property type="project" value="TreeGrafter"/>
</dbReference>
<comment type="similarity">
    <text evidence="1">Belongs to the synaptobrevin family.</text>
</comment>
<dbReference type="Pfam" id="PF13774">
    <property type="entry name" value="Longin"/>
    <property type="match status" value="1"/>
</dbReference>
<keyword evidence="6" id="KW-0636">Prenylation</keyword>
<keyword evidence="5" id="KW-0449">Lipoprotein</keyword>
<keyword evidence="8" id="KW-0175">Coiled coil</keyword>
<dbReference type="OrthoDB" id="27923at2759"/>